<reference evidence="6 7" key="1">
    <citation type="submission" date="2018-03" db="EMBL/GenBank/DDBJ databases">
        <title>Bioinformatic expansion and discovery of thiopeptide antibiotics.</title>
        <authorList>
            <person name="Schwalen C.J."/>
            <person name="Hudson G.A."/>
            <person name="Mitchell D.A."/>
        </authorList>
    </citation>
    <scope>NUCLEOTIDE SEQUENCE [LARGE SCALE GENOMIC DNA]</scope>
    <source>
        <strain evidence="6 7">ATCC 21389</strain>
    </source>
</reference>
<dbReference type="InterPro" id="IPR009057">
    <property type="entry name" value="Homeodomain-like_sf"/>
</dbReference>
<dbReference type="EMBL" id="PYBW01000042">
    <property type="protein sequence ID" value="PYC79758.1"/>
    <property type="molecule type" value="Genomic_DNA"/>
</dbReference>
<evidence type="ECO:0000313" key="6">
    <source>
        <dbReference type="EMBL" id="PYC79758.1"/>
    </source>
</evidence>
<dbReference type="GO" id="GO:0003700">
    <property type="term" value="F:DNA-binding transcription factor activity"/>
    <property type="evidence" value="ECO:0007669"/>
    <property type="project" value="TreeGrafter"/>
</dbReference>
<protein>
    <submittedName>
        <fullName evidence="6">TetR family transcriptional regulator</fullName>
    </submittedName>
</protein>
<dbReference type="InterPro" id="IPR050109">
    <property type="entry name" value="HTH-type_TetR-like_transc_reg"/>
</dbReference>
<dbReference type="RefSeq" id="WP_110669354.1">
    <property type="nucleotide sequence ID" value="NZ_PYBW01000042.1"/>
</dbReference>
<name>A0A2V4NHG9_9ACTN</name>
<feature type="domain" description="HTH-type transcriptional repressor KstR2 C-terminal" evidence="5">
    <location>
        <begin position="83"/>
        <end position="166"/>
    </location>
</feature>
<evidence type="ECO:0000259" key="4">
    <source>
        <dbReference type="Pfam" id="PF00440"/>
    </source>
</evidence>
<sequence>MARTVTETARRGQIVQAAIEVIATEGYAKASYARIAKQAGLSSTGMISYHFAGKGDLLREVVGEVLRLSGEYIVPRVEAQSGGRARLRAFIEANVGLAAVYPQQLLALMEVLNVLGEDPQGQFAETRSELMEAQVRAVQAAQETGEFGQFDARVLVTAIRGAVDAVLSRAVKDPALDPLAAARELAELFDRAVRPAN</sequence>
<dbReference type="SUPFAM" id="SSF48498">
    <property type="entry name" value="Tetracyclin repressor-like, C-terminal domain"/>
    <property type="match status" value="1"/>
</dbReference>
<feature type="domain" description="HTH tetR-type" evidence="4">
    <location>
        <begin position="14"/>
        <end position="61"/>
    </location>
</feature>
<organism evidence="6 7">
    <name type="scientific">Streptomyces tateyamensis</name>
    <dbReference type="NCBI Taxonomy" id="565073"/>
    <lineage>
        <taxon>Bacteria</taxon>
        <taxon>Bacillati</taxon>
        <taxon>Actinomycetota</taxon>
        <taxon>Actinomycetes</taxon>
        <taxon>Kitasatosporales</taxon>
        <taxon>Streptomycetaceae</taxon>
        <taxon>Streptomyces</taxon>
    </lineage>
</organism>
<dbReference type="InterPro" id="IPR001647">
    <property type="entry name" value="HTH_TetR"/>
</dbReference>
<dbReference type="AlphaFoldDB" id="A0A2V4NHG9"/>
<keyword evidence="7" id="KW-1185">Reference proteome</keyword>
<dbReference type="Pfam" id="PF00440">
    <property type="entry name" value="TetR_N"/>
    <property type="match status" value="1"/>
</dbReference>
<proteinExistence type="predicted"/>
<dbReference type="Proteomes" id="UP000248039">
    <property type="component" value="Unassembled WGS sequence"/>
</dbReference>
<evidence type="ECO:0000259" key="5">
    <source>
        <dbReference type="Pfam" id="PF17932"/>
    </source>
</evidence>
<dbReference type="OrthoDB" id="9806334at2"/>
<evidence type="ECO:0000256" key="3">
    <source>
        <dbReference type="ARBA" id="ARBA00023163"/>
    </source>
</evidence>
<dbReference type="GO" id="GO:0000976">
    <property type="term" value="F:transcription cis-regulatory region binding"/>
    <property type="evidence" value="ECO:0007669"/>
    <property type="project" value="TreeGrafter"/>
</dbReference>
<accession>A0A2V4NHG9</accession>
<evidence type="ECO:0000313" key="7">
    <source>
        <dbReference type="Proteomes" id="UP000248039"/>
    </source>
</evidence>
<dbReference type="Pfam" id="PF17932">
    <property type="entry name" value="TetR_C_24"/>
    <property type="match status" value="1"/>
</dbReference>
<dbReference type="PANTHER" id="PTHR30055:SF234">
    <property type="entry name" value="HTH-TYPE TRANSCRIPTIONAL REGULATOR BETI"/>
    <property type="match status" value="1"/>
</dbReference>
<keyword evidence="2" id="KW-0238">DNA-binding</keyword>
<dbReference type="InterPro" id="IPR041490">
    <property type="entry name" value="KstR2_TetR_C"/>
</dbReference>
<dbReference type="PANTHER" id="PTHR30055">
    <property type="entry name" value="HTH-TYPE TRANSCRIPTIONAL REGULATOR RUTR"/>
    <property type="match status" value="1"/>
</dbReference>
<comment type="caution">
    <text evidence="6">The sequence shown here is derived from an EMBL/GenBank/DDBJ whole genome shotgun (WGS) entry which is preliminary data.</text>
</comment>
<evidence type="ECO:0000256" key="2">
    <source>
        <dbReference type="ARBA" id="ARBA00023125"/>
    </source>
</evidence>
<dbReference type="Gene3D" id="1.10.357.10">
    <property type="entry name" value="Tetracycline Repressor, domain 2"/>
    <property type="match status" value="1"/>
</dbReference>
<dbReference type="SUPFAM" id="SSF46689">
    <property type="entry name" value="Homeodomain-like"/>
    <property type="match status" value="1"/>
</dbReference>
<dbReference type="Gene3D" id="1.10.10.60">
    <property type="entry name" value="Homeodomain-like"/>
    <property type="match status" value="1"/>
</dbReference>
<evidence type="ECO:0000256" key="1">
    <source>
        <dbReference type="ARBA" id="ARBA00023015"/>
    </source>
</evidence>
<dbReference type="InterPro" id="IPR036271">
    <property type="entry name" value="Tet_transcr_reg_TetR-rel_C_sf"/>
</dbReference>
<gene>
    <name evidence="6" type="ORF">C7C46_13775</name>
</gene>
<keyword evidence="1" id="KW-0805">Transcription regulation</keyword>
<keyword evidence="3" id="KW-0804">Transcription</keyword>